<reference evidence="2" key="1">
    <citation type="submission" date="2023-06" db="EMBL/GenBank/DDBJ databases">
        <title>Genome-scale phylogeny and comparative genomics of the fungal order Sordariales.</title>
        <authorList>
            <consortium name="Lawrence Berkeley National Laboratory"/>
            <person name="Hensen N."/>
            <person name="Bonometti L."/>
            <person name="Westerberg I."/>
            <person name="Brannstrom I.O."/>
            <person name="Guillou S."/>
            <person name="Cros-Aarteil S."/>
            <person name="Calhoun S."/>
            <person name="Haridas S."/>
            <person name="Kuo A."/>
            <person name="Mondo S."/>
            <person name="Pangilinan J."/>
            <person name="Riley R."/>
            <person name="Labutti K."/>
            <person name="Andreopoulos B."/>
            <person name="Lipzen A."/>
            <person name="Chen C."/>
            <person name="Yanf M."/>
            <person name="Daum C."/>
            <person name="Ng V."/>
            <person name="Clum A."/>
            <person name="Steindorff A."/>
            <person name="Ohm R."/>
            <person name="Martin F."/>
            <person name="Silar P."/>
            <person name="Natvig D."/>
            <person name="Lalanne C."/>
            <person name="Gautier V."/>
            <person name="Ament-Velasquez S.L."/>
            <person name="Kruys A."/>
            <person name="Hutchinson M.I."/>
            <person name="Powell A.J."/>
            <person name="Barry K."/>
            <person name="Miller A.N."/>
            <person name="Grigoriev I.V."/>
            <person name="Debuchy R."/>
            <person name="Gladieux P."/>
            <person name="Thoren M.H."/>
            <person name="Johannesson H."/>
        </authorList>
    </citation>
    <scope>NUCLEOTIDE SEQUENCE</scope>
    <source>
        <strain evidence="2">PSN4</strain>
    </source>
</reference>
<comment type="caution">
    <text evidence="2">The sequence shown here is derived from an EMBL/GenBank/DDBJ whole genome shotgun (WGS) entry which is preliminary data.</text>
</comment>
<evidence type="ECO:0000313" key="2">
    <source>
        <dbReference type="EMBL" id="KAK1752212.1"/>
    </source>
</evidence>
<keyword evidence="3" id="KW-1185">Reference proteome</keyword>
<sequence>MATTTSSSANTPPSPQSATKNILDTLHHFGHSKWGFVIYRTTYTPASDTAWARFTQLVTAQSNAEMSDPQVPAEVAAACEWTFVSDPETLDGASRDDLRRRFRAWAADAEISENPGGVARDRYGFRAQRYVYFVLVDEEVLRSIGDGDGGGGLEGGWVKFVRCEEGEEEVGETEGEEGEGEEEEGWMHISADMLGPGWYDVMGNVPEEGWFVFWRPPPEVVKY</sequence>
<feature type="compositionally biased region" description="Low complexity" evidence="1">
    <location>
        <begin position="1"/>
        <end position="19"/>
    </location>
</feature>
<dbReference type="AlphaFoldDB" id="A0AAJ0B8P3"/>
<dbReference type="EMBL" id="MU839840">
    <property type="protein sequence ID" value="KAK1752212.1"/>
    <property type="molecule type" value="Genomic_DNA"/>
</dbReference>
<organism evidence="2 3">
    <name type="scientific">Echria macrotheca</name>
    <dbReference type="NCBI Taxonomy" id="438768"/>
    <lineage>
        <taxon>Eukaryota</taxon>
        <taxon>Fungi</taxon>
        <taxon>Dikarya</taxon>
        <taxon>Ascomycota</taxon>
        <taxon>Pezizomycotina</taxon>
        <taxon>Sordariomycetes</taxon>
        <taxon>Sordariomycetidae</taxon>
        <taxon>Sordariales</taxon>
        <taxon>Schizotheciaceae</taxon>
        <taxon>Echria</taxon>
    </lineage>
</organism>
<protein>
    <submittedName>
        <fullName evidence="2">Uncharacterized protein</fullName>
    </submittedName>
</protein>
<dbReference type="Proteomes" id="UP001239445">
    <property type="component" value="Unassembled WGS sequence"/>
</dbReference>
<accession>A0AAJ0B8P3</accession>
<proteinExistence type="predicted"/>
<gene>
    <name evidence="2" type="ORF">QBC47DRAFT_416688</name>
</gene>
<evidence type="ECO:0000256" key="1">
    <source>
        <dbReference type="SAM" id="MobiDB-lite"/>
    </source>
</evidence>
<name>A0AAJ0B8P3_9PEZI</name>
<feature type="region of interest" description="Disordered" evidence="1">
    <location>
        <begin position="1"/>
        <end position="20"/>
    </location>
</feature>
<evidence type="ECO:0000313" key="3">
    <source>
        <dbReference type="Proteomes" id="UP001239445"/>
    </source>
</evidence>